<proteinExistence type="inferred from homology"/>
<dbReference type="InterPro" id="IPR050131">
    <property type="entry name" value="Peptidase_S8_subtilisin-like"/>
</dbReference>
<keyword evidence="3" id="KW-0964">Secreted</keyword>
<dbReference type="CDD" id="cd07474">
    <property type="entry name" value="Peptidases_S8_subtilisin_Vpr-like"/>
    <property type="match status" value="1"/>
</dbReference>
<evidence type="ECO:0000256" key="5">
    <source>
        <dbReference type="ARBA" id="ARBA00022729"/>
    </source>
</evidence>
<evidence type="ECO:0000256" key="7">
    <source>
        <dbReference type="ARBA" id="ARBA00022825"/>
    </source>
</evidence>
<dbReference type="RefSeq" id="WP_379589916.1">
    <property type="nucleotide sequence ID" value="NZ_JBHTKK010000001.1"/>
</dbReference>
<dbReference type="Gene3D" id="3.40.50.200">
    <property type="entry name" value="Peptidase S8/S53 domain"/>
    <property type="match status" value="1"/>
</dbReference>
<feature type="active site" description="Charge relay system" evidence="8">
    <location>
        <position position="467"/>
    </location>
</feature>
<dbReference type="SUPFAM" id="SSF52743">
    <property type="entry name" value="Subtilisin-like"/>
    <property type="match status" value="1"/>
</dbReference>
<keyword evidence="5 10" id="KW-0732">Signal</keyword>
<dbReference type="InterPro" id="IPR034213">
    <property type="entry name" value="S8_Vpr-like"/>
</dbReference>
<protein>
    <submittedName>
        <fullName evidence="13">S8 family serine peptidase</fullName>
    </submittedName>
</protein>
<dbReference type="InterPro" id="IPR000209">
    <property type="entry name" value="Peptidase_S8/S53_dom"/>
</dbReference>
<dbReference type="Gene3D" id="3.50.30.30">
    <property type="match status" value="1"/>
</dbReference>
<evidence type="ECO:0000259" key="12">
    <source>
        <dbReference type="Pfam" id="PF02225"/>
    </source>
</evidence>
<evidence type="ECO:0000256" key="2">
    <source>
        <dbReference type="ARBA" id="ARBA00022512"/>
    </source>
</evidence>
<feature type="signal peptide" evidence="10">
    <location>
        <begin position="1"/>
        <end position="26"/>
    </location>
</feature>
<dbReference type="InterPro" id="IPR023827">
    <property type="entry name" value="Peptidase_S8_Asp-AS"/>
</dbReference>
<keyword evidence="2" id="KW-0134">Cell wall</keyword>
<feature type="active site" description="Charge relay system" evidence="8">
    <location>
        <position position="177"/>
    </location>
</feature>
<keyword evidence="7 8" id="KW-0720">Serine protease</keyword>
<evidence type="ECO:0000313" key="14">
    <source>
        <dbReference type="Proteomes" id="UP001597041"/>
    </source>
</evidence>
<dbReference type="InterPro" id="IPR036852">
    <property type="entry name" value="Peptidase_S8/S53_dom_sf"/>
</dbReference>
<dbReference type="Proteomes" id="UP001597041">
    <property type="component" value="Unassembled WGS sequence"/>
</dbReference>
<feature type="domain" description="PA" evidence="12">
    <location>
        <begin position="335"/>
        <end position="404"/>
    </location>
</feature>
<dbReference type="SUPFAM" id="SSF52025">
    <property type="entry name" value="PA domain"/>
    <property type="match status" value="1"/>
</dbReference>
<accession>A0ABW3NAF7</accession>
<dbReference type="Pfam" id="PF02225">
    <property type="entry name" value="PA"/>
    <property type="match status" value="1"/>
</dbReference>
<evidence type="ECO:0000256" key="8">
    <source>
        <dbReference type="PROSITE-ProRule" id="PRU01240"/>
    </source>
</evidence>
<keyword evidence="4 8" id="KW-0645">Protease</keyword>
<organism evidence="13 14">
    <name type="scientific">Oceanobacillus locisalsi</name>
    <dbReference type="NCBI Taxonomy" id="546107"/>
    <lineage>
        <taxon>Bacteria</taxon>
        <taxon>Bacillati</taxon>
        <taxon>Bacillota</taxon>
        <taxon>Bacilli</taxon>
        <taxon>Bacillales</taxon>
        <taxon>Bacillaceae</taxon>
        <taxon>Oceanobacillus</taxon>
    </lineage>
</organism>
<evidence type="ECO:0000313" key="13">
    <source>
        <dbReference type="EMBL" id="MFD1064501.1"/>
    </source>
</evidence>
<feature type="domain" description="Peptidase S8/S53" evidence="11">
    <location>
        <begin position="128"/>
        <end position="517"/>
    </location>
</feature>
<dbReference type="Pfam" id="PF00082">
    <property type="entry name" value="Peptidase_S8"/>
    <property type="match status" value="1"/>
</dbReference>
<dbReference type="InterPro" id="IPR023828">
    <property type="entry name" value="Peptidase_S8_Ser-AS"/>
</dbReference>
<dbReference type="PANTHER" id="PTHR43806">
    <property type="entry name" value="PEPTIDASE S8"/>
    <property type="match status" value="1"/>
</dbReference>
<evidence type="ECO:0000256" key="3">
    <source>
        <dbReference type="ARBA" id="ARBA00022525"/>
    </source>
</evidence>
<dbReference type="EMBL" id="JBHTKK010000001">
    <property type="protein sequence ID" value="MFD1064501.1"/>
    <property type="molecule type" value="Genomic_DNA"/>
</dbReference>
<keyword evidence="14" id="KW-1185">Reference proteome</keyword>
<dbReference type="InterPro" id="IPR003137">
    <property type="entry name" value="PA_domain"/>
</dbReference>
<name>A0ABW3NAF7_9BACI</name>
<evidence type="ECO:0000256" key="4">
    <source>
        <dbReference type="ARBA" id="ARBA00022670"/>
    </source>
</evidence>
<feature type="active site" description="Charge relay system" evidence="8">
    <location>
        <position position="137"/>
    </location>
</feature>
<keyword evidence="6 8" id="KW-0378">Hydrolase</keyword>
<dbReference type="PROSITE" id="PS00137">
    <property type="entry name" value="SUBTILASE_HIS"/>
    <property type="match status" value="1"/>
</dbReference>
<comment type="similarity">
    <text evidence="1 8 9">Belongs to the peptidase S8 family.</text>
</comment>
<dbReference type="InterPro" id="IPR015500">
    <property type="entry name" value="Peptidase_S8_subtilisin-rel"/>
</dbReference>
<dbReference type="PRINTS" id="PR00723">
    <property type="entry name" value="SUBTILISIN"/>
</dbReference>
<gene>
    <name evidence="13" type="ORF">ACFQ19_00545</name>
</gene>
<dbReference type="PROSITE" id="PS51892">
    <property type="entry name" value="SUBTILASE"/>
    <property type="match status" value="1"/>
</dbReference>
<evidence type="ECO:0000256" key="1">
    <source>
        <dbReference type="ARBA" id="ARBA00011073"/>
    </source>
</evidence>
<reference evidence="14" key="1">
    <citation type="journal article" date="2019" name="Int. J. Syst. Evol. Microbiol.">
        <title>The Global Catalogue of Microorganisms (GCM) 10K type strain sequencing project: providing services to taxonomists for standard genome sequencing and annotation.</title>
        <authorList>
            <consortium name="The Broad Institute Genomics Platform"/>
            <consortium name="The Broad Institute Genome Sequencing Center for Infectious Disease"/>
            <person name="Wu L."/>
            <person name="Ma J."/>
        </authorList>
    </citation>
    <scope>NUCLEOTIDE SEQUENCE [LARGE SCALE GENOMIC DNA]</scope>
    <source>
        <strain evidence="14">CCUG 56608</strain>
    </source>
</reference>
<dbReference type="InterPro" id="IPR046450">
    <property type="entry name" value="PA_dom_sf"/>
</dbReference>
<dbReference type="PANTHER" id="PTHR43806:SF65">
    <property type="entry name" value="SERINE PROTEASE APRX"/>
    <property type="match status" value="1"/>
</dbReference>
<evidence type="ECO:0000256" key="6">
    <source>
        <dbReference type="ARBA" id="ARBA00022801"/>
    </source>
</evidence>
<evidence type="ECO:0000256" key="10">
    <source>
        <dbReference type="SAM" id="SignalP"/>
    </source>
</evidence>
<sequence length="732" mass="81303">MWKKVLCLWMVCMILTLIPTVQDAFAEDKKQTLIIEVEGDPEKVKKEIETYHPFVEVVAVYDIVFEGLAVEGKTEQLAELGSIEQVKTLHQEQTYETQPYHAEKAETVEKMDPSASEPYDINPTDFTGKGVKVGVIDTGIDYDHPDLQKNYQGGYDLVDFDDDPMETMPEEGPPTEHGTHVSGIIAGNGDIKGVAPDAELYAYRALGPGGSGSSVQVLAALEKAIEDEMDIINLSLGNDVNIPDYPTSMAVNRARELGIIVVIANGNSGPDAWTVGSPATADHSVSVGASTTPQKEPVLTDTFEEQEIPLLEAIGSPAWELDNDYQLIDMDNMEQGQSLHGKIALTRRKEIPFFELALQAESMGAEGLIVYNSEAGPLQVSVDNNRQPVNIPVASIQKEEGEWLQSQINKGNYFIDSVQKDNKITIAPFSSRGPVTVQWNIKPDVSAPGATVWSTVPGGYQAMNGTSMASPHVAGAFAVLKEAHPDWTDEQLVGALKTTAQPFEEEKQPLNATTQGMGLIQLGAAADPTTIIHDPQLEFGKLNHYQEAFAETVTIENKTDKEQTYYFETPERKDGFVWDIPQSFTVDPQAKKEITIKLSMNRDRLEKGVHEDWLTLREGERNYDLPYIIVNQEADQPKTAGFEFYLEPFENADYKYQFYVTESVKKMDVSLYNPETFLFERKLLEETELDEGMHEGVLSREEAGAPGYYLAFITAQLENGEFEQMETMILIE</sequence>
<feature type="chain" id="PRO_5046793554" evidence="10">
    <location>
        <begin position="27"/>
        <end position="732"/>
    </location>
</feature>
<evidence type="ECO:0000256" key="9">
    <source>
        <dbReference type="RuleBase" id="RU003355"/>
    </source>
</evidence>
<dbReference type="PROSITE" id="PS00136">
    <property type="entry name" value="SUBTILASE_ASP"/>
    <property type="match status" value="1"/>
</dbReference>
<dbReference type="InterPro" id="IPR022398">
    <property type="entry name" value="Peptidase_S8_His-AS"/>
</dbReference>
<dbReference type="PROSITE" id="PS00138">
    <property type="entry name" value="SUBTILASE_SER"/>
    <property type="match status" value="1"/>
</dbReference>
<comment type="caution">
    <text evidence="13">The sequence shown here is derived from an EMBL/GenBank/DDBJ whole genome shotgun (WGS) entry which is preliminary data.</text>
</comment>
<evidence type="ECO:0000259" key="11">
    <source>
        <dbReference type="Pfam" id="PF00082"/>
    </source>
</evidence>